<dbReference type="PANTHER" id="PTHR42973">
    <property type="entry name" value="BINDING OXIDOREDUCTASE, PUTATIVE (AFU_ORTHOLOGUE AFUA_1G17690)-RELATED"/>
    <property type="match status" value="1"/>
</dbReference>
<gene>
    <name evidence="7" type="ORF">JOF53_001652</name>
</gene>
<dbReference type="Pfam" id="PF01565">
    <property type="entry name" value="FAD_binding_4"/>
    <property type="match status" value="1"/>
</dbReference>
<dbReference type="Pfam" id="PF08031">
    <property type="entry name" value="BBE"/>
    <property type="match status" value="1"/>
</dbReference>
<keyword evidence="5" id="KW-0560">Oxidoreductase</keyword>
<dbReference type="InterPro" id="IPR006094">
    <property type="entry name" value="Oxid_FAD_bind_N"/>
</dbReference>
<comment type="cofactor">
    <cofactor evidence="1">
        <name>FAD</name>
        <dbReference type="ChEBI" id="CHEBI:57692"/>
    </cofactor>
</comment>
<keyword evidence="3" id="KW-0285">Flavoprotein</keyword>
<evidence type="ECO:0000256" key="4">
    <source>
        <dbReference type="ARBA" id="ARBA00022827"/>
    </source>
</evidence>
<evidence type="ECO:0000256" key="2">
    <source>
        <dbReference type="ARBA" id="ARBA00005466"/>
    </source>
</evidence>
<name>A0ABS5AAM6_9PSEU</name>
<reference evidence="7 8" key="1">
    <citation type="submission" date="2021-03" db="EMBL/GenBank/DDBJ databases">
        <title>Sequencing the genomes of 1000 actinobacteria strains.</title>
        <authorList>
            <person name="Klenk H.-P."/>
        </authorList>
    </citation>
    <scope>NUCLEOTIDE SEQUENCE [LARGE SCALE GENOMIC DNA]</scope>
    <source>
        <strain evidence="7 8">DSM 44580</strain>
    </source>
</reference>
<dbReference type="SUPFAM" id="SSF56176">
    <property type="entry name" value="FAD-binding/transporter-associated domain-like"/>
    <property type="match status" value="1"/>
</dbReference>
<comment type="caution">
    <text evidence="7">The sequence shown here is derived from an EMBL/GenBank/DDBJ whole genome shotgun (WGS) entry which is preliminary data.</text>
</comment>
<dbReference type="EMBL" id="JAGIOO010000001">
    <property type="protein sequence ID" value="MBP2472780.1"/>
    <property type="molecule type" value="Genomic_DNA"/>
</dbReference>
<evidence type="ECO:0000313" key="7">
    <source>
        <dbReference type="EMBL" id="MBP2472780.1"/>
    </source>
</evidence>
<feature type="domain" description="FAD-binding PCMH-type" evidence="6">
    <location>
        <begin position="33"/>
        <end position="200"/>
    </location>
</feature>
<dbReference type="Gene3D" id="3.40.462.20">
    <property type="match status" value="1"/>
</dbReference>
<evidence type="ECO:0000259" key="6">
    <source>
        <dbReference type="PROSITE" id="PS51387"/>
    </source>
</evidence>
<evidence type="ECO:0000256" key="5">
    <source>
        <dbReference type="ARBA" id="ARBA00023002"/>
    </source>
</evidence>
<dbReference type="InterPro" id="IPR016166">
    <property type="entry name" value="FAD-bd_PCMH"/>
</dbReference>
<dbReference type="Proteomes" id="UP001519363">
    <property type="component" value="Unassembled WGS sequence"/>
</dbReference>
<dbReference type="InterPro" id="IPR016167">
    <property type="entry name" value="FAD-bd_PCMH_sub1"/>
</dbReference>
<keyword evidence="4" id="KW-0274">FAD</keyword>
<dbReference type="Gene3D" id="3.30.43.10">
    <property type="entry name" value="Uridine Diphospho-n-acetylenolpyruvylglucosamine Reductase, domain 2"/>
    <property type="match status" value="1"/>
</dbReference>
<protein>
    <submittedName>
        <fullName evidence="7">FAD/FMN-containing dehydrogenase</fullName>
    </submittedName>
</protein>
<dbReference type="Gene3D" id="3.30.465.10">
    <property type="match status" value="1"/>
</dbReference>
<dbReference type="RefSeq" id="WP_086780880.1">
    <property type="nucleotide sequence ID" value="NZ_JAGIOO010000001.1"/>
</dbReference>
<evidence type="ECO:0000313" key="8">
    <source>
        <dbReference type="Proteomes" id="UP001519363"/>
    </source>
</evidence>
<comment type="similarity">
    <text evidence="2">Belongs to the oxygen-dependent FAD-linked oxidoreductase family.</text>
</comment>
<dbReference type="InterPro" id="IPR050416">
    <property type="entry name" value="FAD-linked_Oxidoreductase"/>
</dbReference>
<dbReference type="PANTHER" id="PTHR42973:SF39">
    <property type="entry name" value="FAD-BINDING PCMH-TYPE DOMAIN-CONTAINING PROTEIN"/>
    <property type="match status" value="1"/>
</dbReference>
<evidence type="ECO:0000256" key="1">
    <source>
        <dbReference type="ARBA" id="ARBA00001974"/>
    </source>
</evidence>
<keyword evidence="8" id="KW-1185">Reference proteome</keyword>
<dbReference type="InterPro" id="IPR006093">
    <property type="entry name" value="Oxy_OxRdtase_FAD_BS"/>
</dbReference>
<dbReference type="InterPro" id="IPR036318">
    <property type="entry name" value="FAD-bd_PCMH-like_sf"/>
</dbReference>
<dbReference type="InterPro" id="IPR016169">
    <property type="entry name" value="FAD-bd_PCMH_sub2"/>
</dbReference>
<dbReference type="InterPro" id="IPR012951">
    <property type="entry name" value="BBE"/>
</dbReference>
<dbReference type="PROSITE" id="PS00862">
    <property type="entry name" value="OX2_COVAL_FAD"/>
    <property type="match status" value="1"/>
</dbReference>
<organism evidence="7 8">
    <name type="scientific">Crossiella equi</name>
    <dbReference type="NCBI Taxonomy" id="130796"/>
    <lineage>
        <taxon>Bacteria</taxon>
        <taxon>Bacillati</taxon>
        <taxon>Actinomycetota</taxon>
        <taxon>Actinomycetes</taxon>
        <taxon>Pseudonocardiales</taxon>
        <taxon>Pseudonocardiaceae</taxon>
        <taxon>Crossiella</taxon>
    </lineage>
</organism>
<sequence>MSSSTAVPGLRGDILLAGDPGYDEAIAGYNLAALPSPAAVVRAVDASDVAAAVRFAARDGLPVSVKATGHAPDPTDGALLIHTGDLDGVRVDPEARTVRVEAGVRWECVVAAAARHGLAALNGSSPNVGVVSYTLGGGVGLLGRAYGYAADHVRELRVVTADGAERVVDPDRHPDLFWALRGGKGAFGVVTSMVFDLFPLARLYGGALYFPVEQAGEVFNAYLEWLRTVPEELTSSIAVLRLPPYLALPEPLRGKLVVHIRVAYPGPDGERVVKPLREIATPLVDTVGDLPYERIHSIFHDPADPIPFLDNTALLHSATPATVDALLAAHQGTETVAMAELRHLGGAFTCPPKYPNAVSHRDAAFLYYGVSIARPRQFAQARAELDALRAGLAPWASGGIALNFTSDPADVRAAFDETTYTRLTEVKARWDPDNLFRGGLTAPPVP</sequence>
<dbReference type="PROSITE" id="PS51387">
    <property type="entry name" value="FAD_PCMH"/>
    <property type="match status" value="1"/>
</dbReference>
<evidence type="ECO:0000256" key="3">
    <source>
        <dbReference type="ARBA" id="ARBA00022630"/>
    </source>
</evidence>
<accession>A0ABS5AAM6</accession>
<proteinExistence type="inferred from homology"/>